<keyword evidence="3" id="KW-0804">Transcription</keyword>
<dbReference type="PROSITE" id="PS50995">
    <property type="entry name" value="HTH_MARR_2"/>
    <property type="match status" value="1"/>
</dbReference>
<dbReference type="CDD" id="cd00090">
    <property type="entry name" value="HTH_ARSR"/>
    <property type="match status" value="1"/>
</dbReference>
<evidence type="ECO:0000313" key="5">
    <source>
        <dbReference type="EMBL" id="GAA3994689.1"/>
    </source>
</evidence>
<name>A0ABP7RAC6_9PSEU</name>
<evidence type="ECO:0000256" key="3">
    <source>
        <dbReference type="ARBA" id="ARBA00023163"/>
    </source>
</evidence>
<dbReference type="EMBL" id="BAABAL010000005">
    <property type="protein sequence ID" value="GAA3994689.1"/>
    <property type="molecule type" value="Genomic_DNA"/>
</dbReference>
<keyword evidence="6" id="KW-1185">Reference proteome</keyword>
<dbReference type="PANTHER" id="PTHR39515:SF2">
    <property type="entry name" value="HTH-TYPE TRANSCRIPTIONAL REGULATOR RV0880"/>
    <property type="match status" value="1"/>
</dbReference>
<dbReference type="InterPro" id="IPR052526">
    <property type="entry name" value="HTH-type_Bedaq_tolerance"/>
</dbReference>
<protein>
    <recommendedName>
        <fullName evidence="4">HTH marR-type domain-containing protein</fullName>
    </recommendedName>
</protein>
<dbReference type="Gene3D" id="1.10.10.10">
    <property type="entry name" value="Winged helix-like DNA-binding domain superfamily/Winged helix DNA-binding domain"/>
    <property type="match status" value="1"/>
</dbReference>
<dbReference type="InterPro" id="IPR011991">
    <property type="entry name" value="ArsR-like_HTH"/>
</dbReference>
<dbReference type="PANTHER" id="PTHR39515">
    <property type="entry name" value="CONSERVED PROTEIN"/>
    <property type="match status" value="1"/>
</dbReference>
<dbReference type="Proteomes" id="UP001501747">
    <property type="component" value="Unassembled WGS sequence"/>
</dbReference>
<dbReference type="PROSITE" id="PS01117">
    <property type="entry name" value="HTH_MARR_1"/>
    <property type="match status" value="1"/>
</dbReference>
<organism evidence="5 6">
    <name type="scientific">Allokutzneria multivorans</name>
    <dbReference type="NCBI Taxonomy" id="1142134"/>
    <lineage>
        <taxon>Bacteria</taxon>
        <taxon>Bacillati</taxon>
        <taxon>Actinomycetota</taxon>
        <taxon>Actinomycetes</taxon>
        <taxon>Pseudonocardiales</taxon>
        <taxon>Pseudonocardiaceae</taxon>
        <taxon>Allokutzneria</taxon>
    </lineage>
</organism>
<comment type="caution">
    <text evidence="5">The sequence shown here is derived from an EMBL/GenBank/DDBJ whole genome shotgun (WGS) entry which is preliminary data.</text>
</comment>
<keyword evidence="1" id="KW-0805">Transcription regulation</keyword>
<dbReference type="InterPro" id="IPR036390">
    <property type="entry name" value="WH_DNA-bd_sf"/>
</dbReference>
<dbReference type="PRINTS" id="PR00598">
    <property type="entry name" value="HTHMARR"/>
</dbReference>
<keyword evidence="2" id="KW-0238">DNA-binding</keyword>
<dbReference type="InterPro" id="IPR023187">
    <property type="entry name" value="Tscrpt_reg_MarR-type_CS"/>
</dbReference>
<dbReference type="SMART" id="SM00347">
    <property type="entry name" value="HTH_MARR"/>
    <property type="match status" value="1"/>
</dbReference>
<evidence type="ECO:0000313" key="6">
    <source>
        <dbReference type="Proteomes" id="UP001501747"/>
    </source>
</evidence>
<evidence type="ECO:0000256" key="2">
    <source>
        <dbReference type="ARBA" id="ARBA00023125"/>
    </source>
</evidence>
<evidence type="ECO:0000259" key="4">
    <source>
        <dbReference type="PROSITE" id="PS50995"/>
    </source>
</evidence>
<reference evidence="6" key="1">
    <citation type="journal article" date="2019" name="Int. J. Syst. Evol. Microbiol.">
        <title>The Global Catalogue of Microorganisms (GCM) 10K type strain sequencing project: providing services to taxonomists for standard genome sequencing and annotation.</title>
        <authorList>
            <consortium name="The Broad Institute Genomics Platform"/>
            <consortium name="The Broad Institute Genome Sequencing Center for Infectious Disease"/>
            <person name="Wu L."/>
            <person name="Ma J."/>
        </authorList>
    </citation>
    <scope>NUCLEOTIDE SEQUENCE [LARGE SCALE GENOMIC DNA]</scope>
    <source>
        <strain evidence="6">JCM 17342</strain>
    </source>
</reference>
<dbReference type="SUPFAM" id="SSF46785">
    <property type="entry name" value="Winged helix' DNA-binding domain"/>
    <property type="match status" value="1"/>
</dbReference>
<dbReference type="InterPro" id="IPR036388">
    <property type="entry name" value="WH-like_DNA-bd_sf"/>
</dbReference>
<evidence type="ECO:0000256" key="1">
    <source>
        <dbReference type="ARBA" id="ARBA00023015"/>
    </source>
</evidence>
<dbReference type="Pfam" id="PF01047">
    <property type="entry name" value="MarR"/>
    <property type="match status" value="1"/>
</dbReference>
<accession>A0ABP7RAC6</accession>
<sequence length="182" mass="19380">MQSSEASVTPSATDTAAPTEADLAIADELGMALVRLNRVQACIAGHASRNGGLDKSSFILLATLVGQGPTRSSALAEAVHSDPSTISRQVAQLVKDGLVERRADPVDGRATLLAATDTGLELLKLHRHRRNGAIAGMVADWAAEDRRLFVELLSRFAGDYEDYMPIAIAEFNRQGSSEEGNH</sequence>
<feature type="domain" description="HTH marR-type" evidence="4">
    <location>
        <begin position="26"/>
        <end position="158"/>
    </location>
</feature>
<proteinExistence type="predicted"/>
<dbReference type="InterPro" id="IPR000835">
    <property type="entry name" value="HTH_MarR-typ"/>
</dbReference>
<gene>
    <name evidence="5" type="ORF">GCM10022247_13040</name>
</gene>